<dbReference type="InterPro" id="IPR025660">
    <property type="entry name" value="Pept_his_AS"/>
</dbReference>
<evidence type="ECO:0000256" key="4">
    <source>
        <dbReference type="ARBA" id="ARBA00022807"/>
    </source>
</evidence>
<dbReference type="InterPro" id="IPR013201">
    <property type="entry name" value="Prot_inhib_I29"/>
</dbReference>
<dbReference type="Pfam" id="PF08246">
    <property type="entry name" value="Inhibitor_I29"/>
    <property type="match status" value="1"/>
</dbReference>
<dbReference type="InterPro" id="IPR039417">
    <property type="entry name" value="Peptidase_C1A_papain-like"/>
</dbReference>
<dbReference type="InterPro" id="IPR000169">
    <property type="entry name" value="Pept_cys_AS"/>
</dbReference>
<dbReference type="PROSITE" id="PS00139">
    <property type="entry name" value="THIOL_PROTEASE_CYS"/>
    <property type="match status" value="1"/>
</dbReference>
<feature type="domain" description="Cathepsin propeptide inhibitor" evidence="9">
    <location>
        <begin position="243"/>
        <end position="300"/>
    </location>
</feature>
<organism evidence="10">
    <name type="scientific">Riptortus pedestris</name>
    <name type="common">Bean bug</name>
    <dbReference type="NCBI Taxonomy" id="329032"/>
    <lineage>
        <taxon>Eukaryota</taxon>
        <taxon>Metazoa</taxon>
        <taxon>Ecdysozoa</taxon>
        <taxon>Arthropoda</taxon>
        <taxon>Hexapoda</taxon>
        <taxon>Insecta</taxon>
        <taxon>Pterygota</taxon>
        <taxon>Neoptera</taxon>
        <taxon>Paraneoptera</taxon>
        <taxon>Hemiptera</taxon>
        <taxon>Heteroptera</taxon>
        <taxon>Panheteroptera</taxon>
        <taxon>Pentatomomorpha</taxon>
        <taxon>Coreoidea</taxon>
        <taxon>Alydidae</taxon>
        <taxon>Riptortus</taxon>
    </lineage>
</organism>
<dbReference type="InterPro" id="IPR013128">
    <property type="entry name" value="Peptidase_C1A"/>
</dbReference>
<keyword evidence="6" id="KW-1015">Disulfide bond</keyword>
<keyword evidence="4" id="KW-0788">Thiol protease</keyword>
<feature type="chain" id="PRO_5018638907" evidence="7">
    <location>
        <begin position="20"/>
        <end position="547"/>
    </location>
</feature>
<feature type="domain" description="Peptidase C1A papain C-terminal" evidence="8">
    <location>
        <begin position="329"/>
        <end position="546"/>
    </location>
</feature>
<evidence type="ECO:0000256" key="6">
    <source>
        <dbReference type="ARBA" id="ARBA00023157"/>
    </source>
</evidence>
<dbReference type="PANTHER" id="PTHR12411">
    <property type="entry name" value="CYSTEINE PROTEASE FAMILY C1-RELATED"/>
    <property type="match status" value="1"/>
</dbReference>
<dbReference type="PROSITE" id="PS00640">
    <property type="entry name" value="THIOL_PROTEASE_ASN"/>
    <property type="match status" value="1"/>
</dbReference>
<dbReference type="InterPro" id="IPR038765">
    <property type="entry name" value="Papain-like_cys_pep_sf"/>
</dbReference>
<dbReference type="AlphaFoldDB" id="R4WCQ6"/>
<evidence type="ECO:0000259" key="8">
    <source>
        <dbReference type="SMART" id="SM00645"/>
    </source>
</evidence>
<dbReference type="SMART" id="SM00848">
    <property type="entry name" value="Inhibitor_I29"/>
    <property type="match status" value="1"/>
</dbReference>
<feature type="signal peptide" evidence="7">
    <location>
        <begin position="1"/>
        <end position="19"/>
    </location>
</feature>
<keyword evidence="2" id="KW-0645">Protease</keyword>
<dbReference type="Pfam" id="PF00112">
    <property type="entry name" value="Peptidase_C1"/>
    <property type="match status" value="1"/>
</dbReference>
<keyword evidence="7" id="KW-0732">Signal</keyword>
<evidence type="ECO:0000259" key="9">
    <source>
        <dbReference type="SMART" id="SM00848"/>
    </source>
</evidence>
<keyword evidence="3" id="KW-0378">Hydrolase</keyword>
<dbReference type="EMBL" id="AK417068">
    <property type="protein sequence ID" value="BAN20283.1"/>
    <property type="molecule type" value="mRNA"/>
</dbReference>
<reference evidence="10" key="1">
    <citation type="journal article" date="2013" name="PLoS ONE">
        <title>Gene expression in gut symbiotic organ of stinkbug affected by extracellular bacterial symbiont.</title>
        <authorList>
            <person name="Futahashi R."/>
            <person name="Tanaka K."/>
            <person name="Tanahashi M."/>
            <person name="Nikoh N."/>
            <person name="Kikuchi Y."/>
            <person name="Lee B.L."/>
            <person name="Fukatsu T."/>
        </authorList>
    </citation>
    <scope>NUCLEOTIDE SEQUENCE</scope>
    <source>
        <tissue evidence="10">Midgut</tissue>
    </source>
</reference>
<evidence type="ECO:0000256" key="1">
    <source>
        <dbReference type="ARBA" id="ARBA00008455"/>
    </source>
</evidence>
<dbReference type="SMR" id="R4WCQ6"/>
<evidence type="ECO:0000256" key="7">
    <source>
        <dbReference type="SAM" id="SignalP"/>
    </source>
</evidence>
<dbReference type="InterPro" id="IPR025661">
    <property type="entry name" value="Pept_asp_AS"/>
</dbReference>
<dbReference type="GO" id="GO:0008234">
    <property type="term" value="F:cysteine-type peptidase activity"/>
    <property type="evidence" value="ECO:0007669"/>
    <property type="project" value="UniProtKB-KW"/>
</dbReference>
<comment type="similarity">
    <text evidence="1">Belongs to the peptidase C1 family.</text>
</comment>
<dbReference type="GO" id="GO:0006508">
    <property type="term" value="P:proteolysis"/>
    <property type="evidence" value="ECO:0007669"/>
    <property type="project" value="UniProtKB-KW"/>
</dbReference>
<dbReference type="InterPro" id="IPR000668">
    <property type="entry name" value="Peptidase_C1A_C"/>
</dbReference>
<evidence type="ECO:0000256" key="2">
    <source>
        <dbReference type="ARBA" id="ARBA00022670"/>
    </source>
</evidence>
<dbReference type="CDD" id="cd02248">
    <property type="entry name" value="Peptidase_C1A"/>
    <property type="match status" value="1"/>
</dbReference>
<accession>R4WCQ6</accession>
<dbReference type="Gene3D" id="3.90.70.10">
    <property type="entry name" value="Cysteine proteinases"/>
    <property type="match status" value="1"/>
</dbReference>
<evidence type="ECO:0000256" key="5">
    <source>
        <dbReference type="ARBA" id="ARBA00023145"/>
    </source>
</evidence>
<dbReference type="PROSITE" id="PS00639">
    <property type="entry name" value="THIOL_PROTEASE_HIS"/>
    <property type="match status" value="1"/>
</dbReference>
<protein>
    <submittedName>
        <fullName evidence="10">Proteinase</fullName>
    </submittedName>
</protein>
<keyword evidence="5" id="KW-0865">Zymogen</keyword>
<name>R4WCQ6_RIPPE</name>
<dbReference type="SMART" id="SM00645">
    <property type="entry name" value="Pept_C1"/>
    <property type="match status" value="1"/>
</dbReference>
<dbReference type="PRINTS" id="PR00705">
    <property type="entry name" value="PAPAIN"/>
</dbReference>
<dbReference type="FunFam" id="3.90.70.10:FF:000087">
    <property type="entry name" value="Counting factor associated protein D"/>
    <property type="match status" value="1"/>
</dbReference>
<sequence length="547" mass="62168">MARQLLAAVLLLLLQTVRGNGDPPKFASSYEVRGVLSIPYAELREPFHAWYDAAQARSRIDYYDGMVKTLQLSSEGQYGLSLKLAPMTTDDSLNVPSCFQVNGTVEEKITPQSILPDLTNFENIGTELLNGYNCEKWRYETQNGEKVNKYLMYIRRKKGPGGTIAIPVRYEMRGYNSLLGSHYDHYYVDYDAYTNNQPPADAFVIHHNLTCTGFPGPGLDHVYSFNPMKEFIDNHEDHVEHSWRKYIKDHNKSYNEAHHEHHKRKEIFRQNLRFIYSTNRRNLGYQLSVNHLADKSDLELRVLRGRKHSTGYNGANPFPYDVEDFKDSLPEQFDWRLYGAVTPVKDQSVCGSCWSFGTTGAIEGAYFVKTGKLLRLSQQALIDCSWGYGNNGCDGGEDFRSYQWMLKHGGLPLESEYGQYLGQDGYCHVDKVQLTAKITGYVNVTSGDEDALKLAIFKHGPVSVAIDASPKTFSFYSNGVYYEPKCKNKPDELDHAVLAVGYGKINGESYWLVKNSWSNYWGNDGYILMSAKNNNCGVMTQPTYVTM</sequence>
<evidence type="ECO:0000313" key="10">
    <source>
        <dbReference type="EMBL" id="BAN20283.1"/>
    </source>
</evidence>
<evidence type="ECO:0000256" key="3">
    <source>
        <dbReference type="ARBA" id="ARBA00022801"/>
    </source>
</evidence>
<proteinExistence type="evidence at transcript level"/>
<dbReference type="SUPFAM" id="SSF54001">
    <property type="entry name" value="Cysteine proteinases"/>
    <property type="match status" value="1"/>
</dbReference>